<reference evidence="4 5" key="1">
    <citation type="journal article" date="2018" name="Int. J. Syst. Evol. Microbiol.">
        <title>Rubneribacter badeniensis gen. nov., sp. nov. and Enteroscipio rubneri gen. nov., sp. nov., new members of the Eggerthellaceae isolated from human faeces.</title>
        <authorList>
            <person name="Danylec N."/>
            <person name="Gobl A."/>
            <person name="Stoll D.A."/>
            <person name="Hetzer B."/>
            <person name="Kulling S.E."/>
            <person name="Huch M."/>
        </authorList>
    </citation>
    <scope>NUCLEOTIDE SEQUENCE [LARGE SCALE GENOMIC DNA]</scope>
    <source>
        <strain evidence="4 5">ResAG-85</strain>
    </source>
</reference>
<feature type="chain" id="PRO_5044576698" description="Peptidase C31 domain-containing protein" evidence="1">
    <location>
        <begin position="26"/>
        <end position="351"/>
    </location>
</feature>
<evidence type="ECO:0000313" key="5">
    <source>
        <dbReference type="Proteomes" id="UP000236488"/>
    </source>
</evidence>
<keyword evidence="1" id="KW-0732">Signal</keyword>
<sequence>MKRTIARFLTGAALFMAATCLCGCASDEGPTAPVDAAIGVIETRSEKETSRIVFYDGEMNEVAQLPLGCATLGNIFYDPLVYEGSLFAIPQGNFKTKDGEAVLQVDLDSLATETHTIRQPAMNDVAASDAHVFTCNTLNYASYINRCRTDDGEVSSVSIEGVYVSKIVWHEGSLYAFGLDLDDDSPMILRYDENLTLRKSIDCSGCAYASSVYRAVADESRIYFCSFDVASRGQIGVLDTKSDTLSSIQLNERGASSISLVDGRLYVAHCDTRQEQGDSVLSVVDLETGSVEERALEHGVDQMTVTDGSIYMLDNWSIHRYDAESMEPAGSKPIEKMPGSYSYLSGLFPVK</sequence>
<keyword evidence="5" id="KW-1185">Reference proteome</keyword>
<dbReference type="Proteomes" id="UP000789325">
    <property type="component" value="Unassembled WGS sequence"/>
</dbReference>
<evidence type="ECO:0000313" key="3">
    <source>
        <dbReference type="EMBL" id="HJH44438.1"/>
    </source>
</evidence>
<dbReference type="EMBL" id="DYZL01000237">
    <property type="protein sequence ID" value="HJH44438.1"/>
    <property type="molecule type" value="Genomic_DNA"/>
</dbReference>
<feature type="signal peptide" evidence="1">
    <location>
        <begin position="1"/>
        <end position="25"/>
    </location>
</feature>
<gene>
    <name evidence="4" type="ORF">C2L80_02805</name>
    <name evidence="3" type="ORF">K8V16_11675</name>
</gene>
<name>A0A2K2U7B6_9ACTN</name>
<evidence type="ECO:0000256" key="1">
    <source>
        <dbReference type="SAM" id="SignalP"/>
    </source>
</evidence>
<reference evidence="3" key="2">
    <citation type="journal article" date="2021" name="PeerJ">
        <title>Extensive microbial diversity within the chicken gut microbiome revealed by metagenomics and culture.</title>
        <authorList>
            <person name="Gilroy R."/>
            <person name="Ravi A."/>
            <person name="Getino M."/>
            <person name="Pursley I."/>
            <person name="Horton D.L."/>
            <person name="Alikhan N.F."/>
            <person name="Baker D."/>
            <person name="Gharbi K."/>
            <person name="Hall N."/>
            <person name="Watson M."/>
            <person name="Adriaenssens E.M."/>
            <person name="Foster-Nyarko E."/>
            <person name="Jarju S."/>
            <person name="Secka A."/>
            <person name="Antonio M."/>
            <person name="Oren A."/>
            <person name="Chaudhuri R.R."/>
            <person name="La Ragione R."/>
            <person name="Hildebrand F."/>
            <person name="Pallen M.J."/>
        </authorList>
    </citation>
    <scope>NUCLEOTIDE SEQUENCE</scope>
    <source>
        <strain evidence="3">USAMLcec12-2067</strain>
    </source>
</reference>
<accession>A0A2K2U7B6</accession>
<dbReference type="GO" id="GO:0004197">
    <property type="term" value="F:cysteine-type endopeptidase activity"/>
    <property type="evidence" value="ECO:0007669"/>
    <property type="project" value="InterPro"/>
</dbReference>
<evidence type="ECO:0000259" key="2">
    <source>
        <dbReference type="PROSITE" id="PS51539"/>
    </source>
</evidence>
<dbReference type="Proteomes" id="UP000236488">
    <property type="component" value="Unassembled WGS sequence"/>
</dbReference>
<dbReference type="AlphaFoldDB" id="A0A2K2U7B6"/>
<organism evidence="4 5">
    <name type="scientific">Rubneribacter badeniensis</name>
    <dbReference type="NCBI Taxonomy" id="2070688"/>
    <lineage>
        <taxon>Bacteria</taxon>
        <taxon>Bacillati</taxon>
        <taxon>Actinomycetota</taxon>
        <taxon>Coriobacteriia</taxon>
        <taxon>Eggerthellales</taxon>
        <taxon>Eggerthellaceae</taxon>
        <taxon>Rubneribacter</taxon>
    </lineage>
</organism>
<dbReference type="Gene3D" id="2.130.10.10">
    <property type="entry name" value="YVTN repeat-like/Quinoprotein amine dehydrogenase"/>
    <property type="match status" value="1"/>
</dbReference>
<dbReference type="RefSeq" id="WP_087197477.1">
    <property type="nucleotide sequence ID" value="NZ_PPEL01000007.1"/>
</dbReference>
<dbReference type="PROSITE" id="PS51539">
    <property type="entry name" value="AV_PCP_ALPHA"/>
    <property type="match status" value="1"/>
</dbReference>
<dbReference type="SUPFAM" id="SSF63825">
    <property type="entry name" value="YWTD domain"/>
    <property type="match status" value="1"/>
</dbReference>
<reference evidence="3" key="3">
    <citation type="submission" date="2021-09" db="EMBL/GenBank/DDBJ databases">
        <authorList>
            <person name="Gilroy R."/>
        </authorList>
    </citation>
    <scope>NUCLEOTIDE SEQUENCE</scope>
    <source>
        <strain evidence="3">USAMLcec12-2067</strain>
    </source>
</reference>
<comment type="caution">
    <text evidence="4">The sequence shown here is derived from an EMBL/GenBank/DDBJ whole genome shotgun (WGS) entry which is preliminary data.</text>
</comment>
<protein>
    <recommendedName>
        <fullName evidence="2">Peptidase C31 domain-containing protein</fullName>
    </recommendedName>
</protein>
<dbReference type="InterPro" id="IPR015943">
    <property type="entry name" value="WD40/YVTN_repeat-like_dom_sf"/>
</dbReference>
<proteinExistence type="predicted"/>
<evidence type="ECO:0000313" key="4">
    <source>
        <dbReference type="EMBL" id="PNV66142.1"/>
    </source>
</evidence>
<feature type="domain" description="Peptidase C31" evidence="2">
    <location>
        <begin position="335"/>
        <end position="351"/>
    </location>
</feature>
<dbReference type="EMBL" id="PPEL01000007">
    <property type="protein sequence ID" value="PNV66142.1"/>
    <property type="molecule type" value="Genomic_DNA"/>
</dbReference>
<dbReference type="InterPro" id="IPR008741">
    <property type="entry name" value="AV_PCPalpha"/>
</dbReference>